<accession>A0A4U6X7J3</accession>
<keyword evidence="3" id="KW-1185">Reference proteome</keyword>
<dbReference type="EMBL" id="PJEX01000352">
    <property type="protein sequence ID" value="TKW50889.1"/>
    <property type="molecule type" value="Genomic_DNA"/>
</dbReference>
<name>A0A4U6X7J3_9PEZI</name>
<feature type="region of interest" description="Disordered" evidence="1">
    <location>
        <begin position="123"/>
        <end position="158"/>
    </location>
</feature>
<comment type="caution">
    <text evidence="2">The sequence shown here is derived from an EMBL/GenBank/DDBJ whole genome shotgun (WGS) entry which is preliminary data.</text>
</comment>
<feature type="region of interest" description="Disordered" evidence="1">
    <location>
        <begin position="179"/>
        <end position="214"/>
    </location>
</feature>
<evidence type="ECO:0000256" key="1">
    <source>
        <dbReference type="SAM" id="MobiDB-lite"/>
    </source>
</evidence>
<dbReference type="AlphaFoldDB" id="A0A4U6X7J3"/>
<organism evidence="2 3">
    <name type="scientific">Colletotrichum tanaceti</name>
    <dbReference type="NCBI Taxonomy" id="1306861"/>
    <lineage>
        <taxon>Eukaryota</taxon>
        <taxon>Fungi</taxon>
        <taxon>Dikarya</taxon>
        <taxon>Ascomycota</taxon>
        <taxon>Pezizomycotina</taxon>
        <taxon>Sordariomycetes</taxon>
        <taxon>Hypocreomycetidae</taxon>
        <taxon>Glomerellales</taxon>
        <taxon>Glomerellaceae</taxon>
        <taxon>Colletotrichum</taxon>
        <taxon>Colletotrichum destructivum species complex</taxon>
    </lineage>
</organism>
<proteinExistence type="predicted"/>
<feature type="compositionally biased region" description="Basic and acidic residues" evidence="1">
    <location>
        <begin position="137"/>
        <end position="146"/>
    </location>
</feature>
<gene>
    <name evidence="2" type="ORF">CTA1_2715</name>
</gene>
<reference evidence="2 3" key="1">
    <citation type="journal article" date="2019" name="PLoS ONE">
        <title>Comparative genome analysis indicates high evolutionary potential of pathogenicity genes in Colletotrichum tanaceti.</title>
        <authorList>
            <person name="Lelwala R.V."/>
            <person name="Korhonen P.K."/>
            <person name="Young N.D."/>
            <person name="Scott J.B."/>
            <person name="Ades P.A."/>
            <person name="Gasser R.B."/>
            <person name="Taylor P.W.J."/>
        </authorList>
    </citation>
    <scope>NUCLEOTIDE SEQUENCE [LARGE SCALE GENOMIC DNA]</scope>
    <source>
        <strain evidence="2">BRIP57314</strain>
    </source>
</reference>
<protein>
    <submittedName>
        <fullName evidence="2">Uncharacterized protein</fullName>
    </submittedName>
</protein>
<evidence type="ECO:0000313" key="2">
    <source>
        <dbReference type="EMBL" id="TKW50889.1"/>
    </source>
</evidence>
<dbReference type="Proteomes" id="UP000310108">
    <property type="component" value="Unassembled WGS sequence"/>
</dbReference>
<evidence type="ECO:0000313" key="3">
    <source>
        <dbReference type="Proteomes" id="UP000310108"/>
    </source>
</evidence>
<sequence length="275" mass="30375">MSRSIDAGSTQPAALEPYVYSELPTENSIRLIQIAPDESKRQGFTLQAAAQNVSYLWTMRLRSGRSRTRAARPTLTTALTVSQPPRPDTSRLNAKAGRRGLEVRPLSGETLFDFLTQVKDDMMHVSGPPQQHRTRPRRDDDHDRNNDTTASSPRHRLLFLRQPLEPVGRCIAYHAVTTTTTSHQDGMPSTDPDTLDKLRSKSAHPGAAGGHGHGDPFITLGDAHVLAMSAQEGFVSQLTDDPVSKIVRETHLHGVMYGSMMTKDVIDSFRPVVLH</sequence>